<proteinExistence type="inferred from homology"/>
<evidence type="ECO:0000256" key="7">
    <source>
        <dbReference type="ARBA" id="ARBA00023273"/>
    </source>
</evidence>
<comment type="subcellular location">
    <subcellularLocation>
        <location evidence="1">Cell projection</location>
        <location evidence="1">Cilium</location>
    </subcellularLocation>
    <subcellularLocation>
        <location evidence="2">Cytoplasm</location>
        <location evidence="2">Cytoskeleton</location>
    </subcellularLocation>
</comment>
<feature type="domain" description="BBSome complex member BBS5 PH" evidence="8">
    <location>
        <begin position="61"/>
        <end position="115"/>
    </location>
</feature>
<name>A0A7S2J595_9DINO</name>
<dbReference type="PANTHER" id="PTHR21351">
    <property type="entry name" value="BARDET-BIEDL SYNDROME PROTEIN 5"/>
    <property type="match status" value="1"/>
</dbReference>
<accession>A0A7S2J595</accession>
<keyword evidence="5" id="KW-0969">Cilium</keyword>
<dbReference type="Pfam" id="PF07289">
    <property type="entry name" value="BBL5"/>
    <property type="match status" value="1"/>
</dbReference>
<dbReference type="AlphaFoldDB" id="A0A7S2J595"/>
<evidence type="ECO:0000256" key="6">
    <source>
        <dbReference type="ARBA" id="ARBA00023212"/>
    </source>
</evidence>
<evidence type="ECO:0000313" key="9">
    <source>
        <dbReference type="EMBL" id="CAD9538099.1"/>
    </source>
</evidence>
<dbReference type="GO" id="GO:0036064">
    <property type="term" value="C:ciliary basal body"/>
    <property type="evidence" value="ECO:0007669"/>
    <property type="project" value="TreeGrafter"/>
</dbReference>
<evidence type="ECO:0000256" key="1">
    <source>
        <dbReference type="ARBA" id="ARBA00004138"/>
    </source>
</evidence>
<gene>
    <name evidence="9" type="ORF">AAND1436_LOCUS47120</name>
</gene>
<keyword evidence="4" id="KW-0963">Cytoplasm</keyword>
<dbReference type="InterPro" id="IPR014003">
    <property type="entry name" value="BBS5_PH"/>
</dbReference>
<dbReference type="GO" id="GO:0060271">
    <property type="term" value="P:cilium assembly"/>
    <property type="evidence" value="ECO:0007669"/>
    <property type="project" value="TreeGrafter"/>
</dbReference>
<evidence type="ECO:0000256" key="2">
    <source>
        <dbReference type="ARBA" id="ARBA00004245"/>
    </source>
</evidence>
<evidence type="ECO:0000256" key="5">
    <source>
        <dbReference type="ARBA" id="ARBA00023069"/>
    </source>
</evidence>
<reference evidence="9" key="1">
    <citation type="submission" date="2021-01" db="EMBL/GenBank/DDBJ databases">
        <authorList>
            <person name="Corre E."/>
            <person name="Pelletier E."/>
            <person name="Niang G."/>
            <person name="Scheremetjew M."/>
            <person name="Finn R."/>
            <person name="Kale V."/>
            <person name="Holt S."/>
            <person name="Cochrane G."/>
            <person name="Meng A."/>
            <person name="Brown T."/>
            <person name="Cohen L."/>
        </authorList>
    </citation>
    <scope>NUCLEOTIDE SEQUENCE</scope>
    <source>
        <strain evidence="9">CCMP2222</strain>
    </source>
</reference>
<sequence length="243" mass="27781">MTRFNSTRFEFIFTSLVKNSPRLFTTVQAVFKSYETTKLYRELKLRGAIIRDKELVMLPHEQVYEKIGGIWNLSSDQGNLGTFIITNVRTVWFAVLAENFNVSIPYLQMKSINVRNSKFGQALVIETTVSSGGYILGFRADPVDHLEEVYTQILNLWKIFSSTPIFGVEYMVDEKQGDTKDTFVPRTEDDVEIVEGDDIEPCLLYQPDGEKEIDREPVFSPELGVAVERLKEGTTLQSLWSVV</sequence>
<organism evidence="9">
    <name type="scientific">Alexandrium andersonii</name>
    <dbReference type="NCBI Taxonomy" id="327968"/>
    <lineage>
        <taxon>Eukaryota</taxon>
        <taxon>Sar</taxon>
        <taxon>Alveolata</taxon>
        <taxon>Dinophyceae</taxon>
        <taxon>Gonyaulacales</taxon>
        <taxon>Pyrocystaceae</taxon>
        <taxon>Alexandrium</taxon>
    </lineage>
</organism>
<keyword evidence="7" id="KW-0966">Cell projection</keyword>
<dbReference type="GO" id="GO:0034464">
    <property type="term" value="C:BBSome"/>
    <property type="evidence" value="ECO:0007669"/>
    <property type="project" value="InterPro"/>
</dbReference>
<evidence type="ECO:0000256" key="3">
    <source>
        <dbReference type="ARBA" id="ARBA00005822"/>
    </source>
</evidence>
<keyword evidence="6" id="KW-0206">Cytoskeleton</keyword>
<comment type="similarity">
    <text evidence="3">Belongs to the BBS5 family.</text>
</comment>
<dbReference type="InterPro" id="IPR006606">
    <property type="entry name" value="BBL5"/>
</dbReference>
<dbReference type="GO" id="GO:0032266">
    <property type="term" value="F:phosphatidylinositol-3-phosphate binding"/>
    <property type="evidence" value="ECO:0007669"/>
    <property type="project" value="TreeGrafter"/>
</dbReference>
<protein>
    <recommendedName>
        <fullName evidence="8">BBSome complex member BBS5 PH domain-containing protein</fullName>
    </recommendedName>
</protein>
<evidence type="ECO:0000259" key="8">
    <source>
        <dbReference type="SMART" id="SM00683"/>
    </source>
</evidence>
<dbReference type="PANTHER" id="PTHR21351:SF0">
    <property type="entry name" value="BARDET-BIEDL SYNDROME 5 PROTEIN"/>
    <property type="match status" value="1"/>
</dbReference>
<evidence type="ECO:0000256" key="4">
    <source>
        <dbReference type="ARBA" id="ARBA00022490"/>
    </source>
</evidence>
<dbReference type="SMART" id="SM00683">
    <property type="entry name" value="DM16"/>
    <property type="match status" value="1"/>
</dbReference>
<dbReference type="EMBL" id="HBGQ01098511">
    <property type="protein sequence ID" value="CAD9538099.1"/>
    <property type="molecule type" value="Transcribed_RNA"/>
</dbReference>